<evidence type="ECO:0000256" key="5">
    <source>
        <dbReference type="ARBA" id="ARBA00023002"/>
    </source>
</evidence>
<feature type="non-terminal residue" evidence="7">
    <location>
        <position position="57"/>
    </location>
</feature>
<keyword evidence="5" id="KW-0560">Oxidoreductase</keyword>
<gene>
    <name evidence="7" type="ORF">C1853_11410</name>
</gene>
<evidence type="ECO:0000313" key="7">
    <source>
        <dbReference type="EMBL" id="RDC36248.1"/>
    </source>
</evidence>
<comment type="cofactor">
    <cofactor evidence="1">
        <name>FAD</name>
        <dbReference type="ChEBI" id="CHEBI:57692"/>
    </cofactor>
</comment>
<dbReference type="Proteomes" id="UP000253915">
    <property type="component" value="Unassembled WGS sequence"/>
</dbReference>
<sequence length="57" mass="5821">MAETDFDAIVVGSGCAGAVAAYELAKAGKSTLVVERGNFAGAKNMTGGRIYSHSLKK</sequence>
<dbReference type="InterPro" id="IPR039651">
    <property type="entry name" value="FixC-like"/>
</dbReference>
<evidence type="ECO:0000256" key="3">
    <source>
        <dbReference type="ARBA" id="ARBA00022630"/>
    </source>
</evidence>
<dbReference type="AlphaFoldDB" id="A0ABD7GH03"/>
<dbReference type="Gene3D" id="3.50.50.60">
    <property type="entry name" value="FAD/NAD(P)-binding domain"/>
    <property type="match status" value="1"/>
</dbReference>
<evidence type="ECO:0000313" key="8">
    <source>
        <dbReference type="Proteomes" id="UP000253915"/>
    </source>
</evidence>
<reference evidence="7 8" key="1">
    <citation type="journal article" date="2018" name="Elife">
        <title>Discovery and characterization of a prevalent human gut bacterial enzyme sufficient for the inactivation of a family of plant toxins.</title>
        <authorList>
            <person name="Koppel N."/>
            <person name="Bisanz J.E."/>
            <person name="Pandelia M.E."/>
            <person name="Turnbaugh P.J."/>
            <person name="Balskus E.P."/>
        </authorList>
    </citation>
    <scope>NUCLEOTIDE SEQUENCE [LARGE SCALE GENOMIC DNA]</scope>
    <source>
        <strain evidence="7 8">16A</strain>
    </source>
</reference>
<dbReference type="SUPFAM" id="SSF51905">
    <property type="entry name" value="FAD/NAD(P)-binding domain"/>
    <property type="match status" value="1"/>
</dbReference>
<keyword evidence="4" id="KW-0274">FAD</keyword>
<evidence type="ECO:0000256" key="2">
    <source>
        <dbReference type="ARBA" id="ARBA00006796"/>
    </source>
</evidence>
<comment type="caution">
    <text evidence="7">The sequence shown here is derived from an EMBL/GenBank/DDBJ whole genome shotgun (WGS) entry which is preliminary data.</text>
</comment>
<dbReference type="EMBL" id="PPUQ01000017">
    <property type="protein sequence ID" value="RDC36248.1"/>
    <property type="molecule type" value="Genomic_DNA"/>
</dbReference>
<accession>A0ABD7GH03</accession>
<name>A0ABD7GH03_EGGLN</name>
<dbReference type="InterPro" id="IPR036188">
    <property type="entry name" value="FAD/NAD-bd_sf"/>
</dbReference>
<keyword evidence="3" id="KW-0285">Flavoprotein</keyword>
<protein>
    <submittedName>
        <fullName evidence="7">FAD-dependent oxidoreductase</fullName>
    </submittedName>
</protein>
<dbReference type="InterPro" id="IPR006076">
    <property type="entry name" value="FAD-dep_OxRdtase"/>
</dbReference>
<organism evidence="7 8">
    <name type="scientific">Eggerthella lenta</name>
    <name type="common">Eubacterium lentum</name>
    <dbReference type="NCBI Taxonomy" id="84112"/>
    <lineage>
        <taxon>Bacteria</taxon>
        <taxon>Bacillati</taxon>
        <taxon>Actinomycetota</taxon>
        <taxon>Coriobacteriia</taxon>
        <taxon>Eggerthellales</taxon>
        <taxon>Eggerthellaceae</taxon>
        <taxon>Eggerthella</taxon>
    </lineage>
</organism>
<evidence type="ECO:0000256" key="4">
    <source>
        <dbReference type="ARBA" id="ARBA00022827"/>
    </source>
</evidence>
<feature type="domain" description="FAD dependent oxidoreductase" evidence="6">
    <location>
        <begin position="7"/>
        <end position="53"/>
    </location>
</feature>
<comment type="similarity">
    <text evidence="2">Belongs to the ETF-QO/FixC family.</text>
</comment>
<dbReference type="PANTHER" id="PTHR43624:SF2">
    <property type="entry name" value="ELECTRON TRANSFER FLAVOPROTEIN-QUINONE OXIDOREDUCTASE YDIS-RELATED"/>
    <property type="match status" value="1"/>
</dbReference>
<proteinExistence type="inferred from homology"/>
<evidence type="ECO:0000256" key="1">
    <source>
        <dbReference type="ARBA" id="ARBA00001974"/>
    </source>
</evidence>
<dbReference type="Pfam" id="PF01266">
    <property type="entry name" value="DAO"/>
    <property type="match status" value="1"/>
</dbReference>
<evidence type="ECO:0000259" key="6">
    <source>
        <dbReference type="Pfam" id="PF01266"/>
    </source>
</evidence>
<dbReference type="RefSeq" id="WP_114513259.1">
    <property type="nucleotide sequence ID" value="NZ_CABMOO010000016.1"/>
</dbReference>
<dbReference type="PANTHER" id="PTHR43624">
    <property type="entry name" value="ELECTRON TRANSFER FLAVOPROTEIN-QUINONE OXIDOREDUCTASE YDIS-RELATED"/>
    <property type="match status" value="1"/>
</dbReference>
<dbReference type="GO" id="GO:0016491">
    <property type="term" value="F:oxidoreductase activity"/>
    <property type="evidence" value="ECO:0007669"/>
    <property type="project" value="UniProtKB-KW"/>
</dbReference>